<dbReference type="SUPFAM" id="SSF54909">
    <property type="entry name" value="Dimeric alpha+beta barrel"/>
    <property type="match status" value="1"/>
</dbReference>
<keyword evidence="6" id="KW-1185">Reference proteome</keyword>
<dbReference type="PROSITE" id="PS50956">
    <property type="entry name" value="HTH_ASNC_2"/>
    <property type="match status" value="1"/>
</dbReference>
<reference evidence="5" key="1">
    <citation type="journal article" date="2014" name="Int. J. Syst. Evol. Microbiol.">
        <title>Complete genome sequence of Corynebacterium casei LMG S-19264T (=DSM 44701T), isolated from a smear-ripened cheese.</title>
        <authorList>
            <consortium name="US DOE Joint Genome Institute (JGI-PGF)"/>
            <person name="Walter F."/>
            <person name="Albersmeier A."/>
            <person name="Kalinowski J."/>
            <person name="Ruckert C."/>
        </authorList>
    </citation>
    <scope>NUCLEOTIDE SEQUENCE</scope>
    <source>
        <strain evidence="5">KCTC 32501</strain>
    </source>
</reference>
<proteinExistence type="predicted"/>
<dbReference type="InterPro" id="IPR019887">
    <property type="entry name" value="Tscrpt_reg_AsnC/Lrp_C"/>
</dbReference>
<dbReference type="Proteomes" id="UP000614287">
    <property type="component" value="Unassembled WGS sequence"/>
</dbReference>
<dbReference type="AlphaFoldDB" id="A0A8J3FZY5"/>
<dbReference type="PANTHER" id="PTHR30154">
    <property type="entry name" value="LEUCINE-RESPONSIVE REGULATORY PROTEIN"/>
    <property type="match status" value="1"/>
</dbReference>
<dbReference type="GO" id="GO:0005829">
    <property type="term" value="C:cytosol"/>
    <property type="evidence" value="ECO:0007669"/>
    <property type="project" value="TreeGrafter"/>
</dbReference>
<evidence type="ECO:0000313" key="5">
    <source>
        <dbReference type="EMBL" id="GHA63770.1"/>
    </source>
</evidence>
<evidence type="ECO:0000259" key="4">
    <source>
        <dbReference type="PROSITE" id="PS50956"/>
    </source>
</evidence>
<dbReference type="InterPro" id="IPR019888">
    <property type="entry name" value="Tscrpt_reg_AsnC-like"/>
</dbReference>
<dbReference type="PRINTS" id="PR00033">
    <property type="entry name" value="HTHASNC"/>
</dbReference>
<dbReference type="Pfam" id="PF13412">
    <property type="entry name" value="HTH_24"/>
    <property type="match status" value="1"/>
</dbReference>
<accession>A0A8J3FZY5</accession>
<evidence type="ECO:0000256" key="2">
    <source>
        <dbReference type="ARBA" id="ARBA00023125"/>
    </source>
</evidence>
<dbReference type="Pfam" id="PF01037">
    <property type="entry name" value="AsnC_trans_reg"/>
    <property type="match status" value="1"/>
</dbReference>
<dbReference type="InterPro" id="IPR036388">
    <property type="entry name" value="WH-like_DNA-bd_sf"/>
</dbReference>
<keyword evidence="3" id="KW-0804">Transcription</keyword>
<evidence type="ECO:0000256" key="1">
    <source>
        <dbReference type="ARBA" id="ARBA00023015"/>
    </source>
</evidence>
<sequence>MHTATLDEFDMRLLHALQPNSRLTHNELAEQVFLSPSQCQRRVKRLEELGIIEHYATHINRAKTGFHVTAIIHVSIEKHGKFPAEEFKELIDRSDAVLECYSTMGDFDYFLKVVVPDLNALNEFMMQRLLNSPIVTHIRSNILLQEIKATHVLPIHKL</sequence>
<dbReference type="GO" id="GO:0006355">
    <property type="term" value="P:regulation of DNA-templated transcription"/>
    <property type="evidence" value="ECO:0007669"/>
    <property type="project" value="UniProtKB-ARBA"/>
</dbReference>
<dbReference type="Gene3D" id="3.30.70.920">
    <property type="match status" value="1"/>
</dbReference>
<name>A0A8J3FZY5_9BURK</name>
<dbReference type="Gene3D" id="1.10.10.10">
    <property type="entry name" value="Winged helix-like DNA-binding domain superfamily/Winged helix DNA-binding domain"/>
    <property type="match status" value="1"/>
</dbReference>
<dbReference type="RefSeq" id="WP_189490071.1">
    <property type="nucleotide sequence ID" value="NZ_BMZG01000001.1"/>
</dbReference>
<evidence type="ECO:0000256" key="3">
    <source>
        <dbReference type="ARBA" id="ARBA00023163"/>
    </source>
</evidence>
<dbReference type="InterPro" id="IPR000485">
    <property type="entry name" value="AsnC-type_HTH_dom"/>
</dbReference>
<dbReference type="EMBL" id="BMZG01000001">
    <property type="protein sequence ID" value="GHA63770.1"/>
    <property type="molecule type" value="Genomic_DNA"/>
</dbReference>
<dbReference type="InterPro" id="IPR011991">
    <property type="entry name" value="ArsR-like_HTH"/>
</dbReference>
<evidence type="ECO:0000313" key="6">
    <source>
        <dbReference type="Proteomes" id="UP000614287"/>
    </source>
</evidence>
<dbReference type="InterPro" id="IPR036390">
    <property type="entry name" value="WH_DNA-bd_sf"/>
</dbReference>
<dbReference type="InterPro" id="IPR011008">
    <property type="entry name" value="Dimeric_a/b-barrel"/>
</dbReference>
<dbReference type="SMART" id="SM00344">
    <property type="entry name" value="HTH_ASNC"/>
    <property type="match status" value="1"/>
</dbReference>
<keyword evidence="2" id="KW-0238">DNA-binding</keyword>
<dbReference type="GO" id="GO:0043565">
    <property type="term" value="F:sequence-specific DNA binding"/>
    <property type="evidence" value="ECO:0007669"/>
    <property type="project" value="InterPro"/>
</dbReference>
<dbReference type="GO" id="GO:0043200">
    <property type="term" value="P:response to amino acid"/>
    <property type="evidence" value="ECO:0007669"/>
    <property type="project" value="TreeGrafter"/>
</dbReference>
<dbReference type="CDD" id="cd00090">
    <property type="entry name" value="HTH_ARSR"/>
    <property type="match status" value="1"/>
</dbReference>
<reference evidence="5" key="2">
    <citation type="submission" date="2020-09" db="EMBL/GenBank/DDBJ databases">
        <authorList>
            <person name="Sun Q."/>
            <person name="Kim S."/>
        </authorList>
    </citation>
    <scope>NUCLEOTIDE SEQUENCE</scope>
    <source>
        <strain evidence="5">KCTC 32501</strain>
    </source>
</reference>
<protein>
    <submittedName>
        <fullName evidence="5">AsnC family transcriptional regulator</fullName>
    </submittedName>
</protein>
<organism evidence="5 6">
    <name type="scientific">Formosimonas limnophila</name>
    <dbReference type="NCBI Taxonomy" id="1384487"/>
    <lineage>
        <taxon>Bacteria</taxon>
        <taxon>Pseudomonadati</taxon>
        <taxon>Pseudomonadota</taxon>
        <taxon>Betaproteobacteria</taxon>
        <taxon>Burkholderiales</taxon>
        <taxon>Burkholderiaceae</taxon>
        <taxon>Formosimonas</taxon>
    </lineage>
</organism>
<keyword evidence="1" id="KW-0805">Transcription regulation</keyword>
<dbReference type="SUPFAM" id="SSF46785">
    <property type="entry name" value="Winged helix' DNA-binding domain"/>
    <property type="match status" value="1"/>
</dbReference>
<feature type="domain" description="HTH asnC-type" evidence="4">
    <location>
        <begin position="6"/>
        <end position="67"/>
    </location>
</feature>
<comment type="caution">
    <text evidence="5">The sequence shown here is derived from an EMBL/GenBank/DDBJ whole genome shotgun (WGS) entry which is preliminary data.</text>
</comment>
<gene>
    <name evidence="5" type="ORF">GCM10009007_00030</name>
</gene>
<dbReference type="PANTHER" id="PTHR30154:SF34">
    <property type="entry name" value="TRANSCRIPTIONAL REGULATOR AZLB"/>
    <property type="match status" value="1"/>
</dbReference>